<dbReference type="RefSeq" id="WP_085211111.1">
    <property type="nucleotide sequence ID" value="NZ_FXAM01000001.1"/>
</dbReference>
<dbReference type="AlphaFoldDB" id="A0A1Y6CTV2"/>
<keyword evidence="7 8" id="KW-0472">Membrane</keyword>
<dbReference type="PIRSF" id="PIRSF018472">
    <property type="entry name" value="MreD_proteobac"/>
    <property type="match status" value="1"/>
</dbReference>
<evidence type="ECO:0000256" key="1">
    <source>
        <dbReference type="ARBA" id="ARBA00004651"/>
    </source>
</evidence>
<feature type="transmembrane region" description="Helical" evidence="9">
    <location>
        <begin position="133"/>
        <end position="152"/>
    </location>
</feature>
<dbReference type="Proteomes" id="UP000192923">
    <property type="component" value="Unassembled WGS sequence"/>
</dbReference>
<dbReference type="NCBIfam" id="TIGR03426">
    <property type="entry name" value="shape_MreD"/>
    <property type="match status" value="1"/>
</dbReference>
<dbReference type="InterPro" id="IPR026034">
    <property type="entry name" value="MreD_proteobac"/>
</dbReference>
<name>A0A1Y6CTV2_9GAMM</name>
<feature type="transmembrane region" description="Helical" evidence="9">
    <location>
        <begin position="104"/>
        <end position="121"/>
    </location>
</feature>
<keyword evidence="11" id="KW-1185">Reference proteome</keyword>
<keyword evidence="3 8" id="KW-1003">Cell membrane</keyword>
<evidence type="ECO:0000256" key="3">
    <source>
        <dbReference type="ARBA" id="ARBA00022475"/>
    </source>
</evidence>
<dbReference type="STRING" id="1760988.SAMN02949497_1360"/>
<dbReference type="InterPro" id="IPR007227">
    <property type="entry name" value="Cell_shape_determining_MreD"/>
</dbReference>
<reference evidence="10 11" key="1">
    <citation type="submission" date="2016-12" db="EMBL/GenBank/DDBJ databases">
        <authorList>
            <person name="Song W.-J."/>
            <person name="Kurnit D.M."/>
        </authorList>
    </citation>
    <scope>NUCLEOTIDE SEQUENCE [LARGE SCALE GENOMIC DNA]</scope>
    <source>
        <strain evidence="10 11">175</strain>
    </source>
</reference>
<keyword evidence="8" id="KW-0997">Cell inner membrane</keyword>
<dbReference type="GO" id="GO:0005886">
    <property type="term" value="C:plasma membrane"/>
    <property type="evidence" value="ECO:0007669"/>
    <property type="project" value="UniProtKB-SubCell"/>
</dbReference>
<dbReference type="OrthoDB" id="6647425at2"/>
<evidence type="ECO:0000256" key="5">
    <source>
        <dbReference type="ARBA" id="ARBA00022960"/>
    </source>
</evidence>
<dbReference type="GO" id="GO:0008360">
    <property type="term" value="P:regulation of cell shape"/>
    <property type="evidence" value="ECO:0007669"/>
    <property type="project" value="UniProtKB-UniRule"/>
</dbReference>
<keyword evidence="4 9" id="KW-0812">Transmembrane</keyword>
<keyword evidence="5 8" id="KW-0133">Cell shape</keyword>
<organism evidence="10 11">
    <name type="scientific">Methylomagnum ishizawai</name>
    <dbReference type="NCBI Taxonomy" id="1760988"/>
    <lineage>
        <taxon>Bacteria</taxon>
        <taxon>Pseudomonadati</taxon>
        <taxon>Pseudomonadota</taxon>
        <taxon>Gammaproteobacteria</taxon>
        <taxon>Methylococcales</taxon>
        <taxon>Methylococcaceae</taxon>
        <taxon>Methylomagnum</taxon>
    </lineage>
</organism>
<feature type="transmembrane region" description="Helical" evidence="9">
    <location>
        <begin position="6"/>
        <end position="26"/>
    </location>
</feature>
<evidence type="ECO:0000256" key="4">
    <source>
        <dbReference type="ARBA" id="ARBA00022692"/>
    </source>
</evidence>
<evidence type="ECO:0000313" key="10">
    <source>
        <dbReference type="EMBL" id="SMF94058.1"/>
    </source>
</evidence>
<evidence type="ECO:0000256" key="9">
    <source>
        <dbReference type="SAM" id="Phobius"/>
    </source>
</evidence>
<gene>
    <name evidence="10" type="ORF">SAMN02949497_1360</name>
</gene>
<comment type="subcellular location">
    <subcellularLocation>
        <location evidence="8">Cell inner membrane</location>
    </subcellularLocation>
    <subcellularLocation>
        <location evidence="1">Cell membrane</location>
        <topology evidence="1">Multi-pass membrane protein</topology>
    </subcellularLocation>
</comment>
<dbReference type="PANTHER" id="PTHR37484">
    <property type="entry name" value="ROD SHAPE-DETERMINING PROTEIN MRED"/>
    <property type="match status" value="1"/>
</dbReference>
<keyword evidence="6 9" id="KW-1133">Transmembrane helix</keyword>
<accession>A0A1Y6CTV2</accession>
<comment type="similarity">
    <text evidence="2 8">Belongs to the MreD family.</text>
</comment>
<proteinExistence type="inferred from homology"/>
<sequence length="162" mass="18888">MPDLNVRTYMVMGASLVLAMMLRILPLPHEWFIFNPDWIALCLIYWTMALPERVGVGTAWLTGLFADVLTGRMLGQHAVAYSVIAYLSLRFYRRLRLYPLPQQCLWVLGFLLAGQVLVYWTQHIKNAESMTRAYWLPPLAGAVVWPWVRIALRHLRRRYKIA</sequence>
<comment type="function">
    <text evidence="8">Involved in formation of the rod shape of the cell. May also contribute to regulation of formation of penicillin-binding proteins.</text>
</comment>
<evidence type="ECO:0000256" key="8">
    <source>
        <dbReference type="PIRNR" id="PIRNR018472"/>
    </source>
</evidence>
<feature type="transmembrane region" description="Helical" evidence="9">
    <location>
        <begin position="73"/>
        <end position="92"/>
    </location>
</feature>
<protein>
    <recommendedName>
        <fullName evidence="8">Rod shape-determining protein MreD</fullName>
    </recommendedName>
</protein>
<evidence type="ECO:0000256" key="6">
    <source>
        <dbReference type="ARBA" id="ARBA00022989"/>
    </source>
</evidence>
<dbReference type="Pfam" id="PF04093">
    <property type="entry name" value="MreD"/>
    <property type="match status" value="1"/>
</dbReference>
<evidence type="ECO:0000256" key="7">
    <source>
        <dbReference type="ARBA" id="ARBA00023136"/>
    </source>
</evidence>
<dbReference type="EMBL" id="FXAM01000001">
    <property type="protein sequence ID" value="SMF94058.1"/>
    <property type="molecule type" value="Genomic_DNA"/>
</dbReference>
<dbReference type="PANTHER" id="PTHR37484:SF1">
    <property type="entry name" value="ROD SHAPE-DETERMINING PROTEIN MRED"/>
    <property type="match status" value="1"/>
</dbReference>
<evidence type="ECO:0000313" key="11">
    <source>
        <dbReference type="Proteomes" id="UP000192923"/>
    </source>
</evidence>
<evidence type="ECO:0000256" key="2">
    <source>
        <dbReference type="ARBA" id="ARBA00007776"/>
    </source>
</evidence>